<reference evidence="10 11" key="1">
    <citation type="submission" date="2016-10" db="EMBL/GenBank/DDBJ databases">
        <authorList>
            <person name="de Groot N.N."/>
        </authorList>
    </citation>
    <scope>NUCLEOTIDE SEQUENCE [LARGE SCALE GENOMIC DNA]</scope>
    <source>
        <strain evidence="10 11">AR32</strain>
    </source>
</reference>
<dbReference type="EMBL" id="FNUV01000004">
    <property type="protein sequence ID" value="SEF82231.1"/>
    <property type="molecule type" value="Genomic_DNA"/>
</dbReference>
<dbReference type="Proteomes" id="UP000236735">
    <property type="component" value="Unassembled WGS sequence"/>
</dbReference>
<dbReference type="InterPro" id="IPR013783">
    <property type="entry name" value="Ig-like_fold"/>
</dbReference>
<dbReference type="PANTHER" id="PTHR42732">
    <property type="entry name" value="BETA-GALACTOSIDASE"/>
    <property type="match status" value="1"/>
</dbReference>
<dbReference type="Gene3D" id="2.60.120.260">
    <property type="entry name" value="Galactose-binding domain-like"/>
    <property type="match status" value="1"/>
</dbReference>
<sequence>MKRTALIALCVFNIISSSAQRCVQNLNFGWEFRLNDEGAWKKIDVPHDFQIEQPWVAPAADERPDNTDVAANIKSRLSSRGFKEMGKGYYRLHYTPAERMKGQRVMLDFEGIMYTADVYLNMKHVGGTNYGYVGFEIDITDDLKYGEDNLIEVVADTREPGNSRWYTGGGLIRNVSIVSTPKELFFGRHPLYITTRDNKYVSISADFTNRTKSAATSIALQIVSPEGETVYNQTIALKRHKMTRHQEECIATDIEISNPKVWDLDTPYLYTVKAQLLREDGTAADETCETFGIRSIEFGPDFGLKLNGRKVLLKGYANHHTLGALGAAAYPKAIEKRIRLMKQFGMNHIRTSHNPYSRDFIRLCDKLGILVVDELYDKWTRQHTGGKVAFEELWQHDIPEWVKRDRNSPSVILWSLGNELQQDPNMPYNDFGVTLYKLQKTLLQRYDSTRLVTVAMHPRYRNWDTDSLPHDLAMQTDIQAYNYRYMYFPGDGRRFPWMKFYQSEASVSAMGPNFFEMNLDKVIGLAYWGAIDYLGESQGWPAKGWTQGVFDIALEPKPKAYLMKSFFKPEEPVVHIAVIDSKNEMMWNGIQTGNDGMSDHWCRKPGTELSLITYTNADEVELLLNGKSLGRKQNPKNDAKQRNQIRWNGIVYQEGRLEAIAYNHKKVVARHRIETTGKAVRLKATPEDVSWKADGQDLMHIRLEAIDSKGRRVPMAQDELKFEVTGDARIVAVTNGDMNSEELNATDHRRLYNGSAMVILRAGKTPSKIVLKTSSDAFKTIKTEIATL</sequence>
<dbReference type="AlphaFoldDB" id="A0A1H5V662"/>
<dbReference type="SUPFAM" id="SSF51445">
    <property type="entry name" value="(Trans)glycosidases"/>
    <property type="match status" value="1"/>
</dbReference>
<dbReference type="GO" id="GO:0005975">
    <property type="term" value="P:carbohydrate metabolic process"/>
    <property type="evidence" value="ECO:0007669"/>
    <property type="project" value="InterPro"/>
</dbReference>
<feature type="domain" description="Glycoside hydrolase family 2 catalytic" evidence="6">
    <location>
        <begin position="304"/>
        <end position="458"/>
    </location>
</feature>
<dbReference type="PANTHER" id="PTHR42732:SF1">
    <property type="entry name" value="BETA-MANNOSIDASE"/>
    <property type="match status" value="1"/>
</dbReference>
<dbReference type="InterPro" id="IPR054593">
    <property type="entry name" value="Beta-mannosidase-like_N2"/>
</dbReference>
<evidence type="ECO:0000256" key="4">
    <source>
        <dbReference type="SAM" id="SignalP"/>
    </source>
</evidence>
<dbReference type="RefSeq" id="WP_103915686.1">
    <property type="nucleotide sequence ID" value="NZ_FNUV01000004.1"/>
</dbReference>
<dbReference type="InterPro" id="IPR017853">
    <property type="entry name" value="GH"/>
</dbReference>
<dbReference type="Pfam" id="PF02836">
    <property type="entry name" value="Glyco_hydro_2_C"/>
    <property type="match status" value="1"/>
</dbReference>
<evidence type="ECO:0000313" key="10">
    <source>
        <dbReference type="EMBL" id="SEF82231.1"/>
    </source>
</evidence>
<dbReference type="Pfam" id="PF00703">
    <property type="entry name" value="Glyco_hydro_2"/>
    <property type="match status" value="1"/>
</dbReference>
<evidence type="ECO:0000256" key="2">
    <source>
        <dbReference type="ARBA" id="ARBA00022801"/>
    </source>
</evidence>
<dbReference type="Pfam" id="PF18565">
    <property type="entry name" value="Glyco_hydro2_C5"/>
    <property type="match status" value="1"/>
</dbReference>
<protein>
    <submittedName>
        <fullName evidence="10">Beta-galactosidase</fullName>
    </submittedName>
</protein>
<name>A0A1H5V662_XYLRU</name>
<dbReference type="PRINTS" id="PR00132">
    <property type="entry name" value="GLHYDRLASE2"/>
</dbReference>
<feature type="chain" id="PRO_5009286875" evidence="4">
    <location>
        <begin position="22"/>
        <end position="788"/>
    </location>
</feature>
<proteinExistence type="inferred from homology"/>
<accession>A0A1H5V662</accession>
<evidence type="ECO:0000259" key="9">
    <source>
        <dbReference type="Pfam" id="PF22666"/>
    </source>
</evidence>
<dbReference type="InterPro" id="IPR006101">
    <property type="entry name" value="Glyco_hydro_2"/>
</dbReference>
<dbReference type="InterPro" id="IPR006102">
    <property type="entry name" value="Ig-like_GH2"/>
</dbReference>
<dbReference type="InterPro" id="IPR032311">
    <property type="entry name" value="DUF4982"/>
</dbReference>
<evidence type="ECO:0000259" key="5">
    <source>
        <dbReference type="Pfam" id="PF00703"/>
    </source>
</evidence>
<dbReference type="Pfam" id="PF16355">
    <property type="entry name" value="DUF4982"/>
    <property type="match status" value="1"/>
</dbReference>
<feature type="domain" description="DUF4982" evidence="7">
    <location>
        <begin position="606"/>
        <end position="669"/>
    </location>
</feature>
<evidence type="ECO:0000259" key="6">
    <source>
        <dbReference type="Pfam" id="PF02836"/>
    </source>
</evidence>
<dbReference type="InterPro" id="IPR040605">
    <property type="entry name" value="Glyco_hydro2_dom5"/>
</dbReference>
<evidence type="ECO:0000313" key="11">
    <source>
        <dbReference type="Proteomes" id="UP000236735"/>
    </source>
</evidence>
<feature type="domain" description="Beta-mannosidase-like galactose-binding" evidence="9">
    <location>
        <begin position="90"/>
        <end position="155"/>
    </location>
</feature>
<organism evidence="10 11">
    <name type="scientific">Xylanibacter ruminicola</name>
    <name type="common">Prevotella ruminicola</name>
    <dbReference type="NCBI Taxonomy" id="839"/>
    <lineage>
        <taxon>Bacteria</taxon>
        <taxon>Pseudomonadati</taxon>
        <taxon>Bacteroidota</taxon>
        <taxon>Bacteroidia</taxon>
        <taxon>Bacteroidales</taxon>
        <taxon>Prevotellaceae</taxon>
        <taxon>Xylanibacter</taxon>
    </lineage>
</organism>
<evidence type="ECO:0000259" key="7">
    <source>
        <dbReference type="Pfam" id="PF16355"/>
    </source>
</evidence>
<dbReference type="InterPro" id="IPR051913">
    <property type="entry name" value="GH2_Domain-Containing"/>
</dbReference>
<keyword evidence="3" id="KW-0326">Glycosidase</keyword>
<gene>
    <name evidence="10" type="ORF">SAMN05216354_1739</name>
</gene>
<feature type="domain" description="Glycoside hydrolase family 2" evidence="8">
    <location>
        <begin position="682"/>
        <end position="780"/>
    </location>
</feature>
<comment type="similarity">
    <text evidence="1">Belongs to the glycosyl hydrolase 2 family.</text>
</comment>
<dbReference type="InterPro" id="IPR006103">
    <property type="entry name" value="Glyco_hydro_2_cat"/>
</dbReference>
<dbReference type="Gene3D" id="3.20.20.80">
    <property type="entry name" value="Glycosidases"/>
    <property type="match status" value="1"/>
</dbReference>
<dbReference type="Pfam" id="PF22666">
    <property type="entry name" value="Glyco_hydro_2_N2"/>
    <property type="match status" value="1"/>
</dbReference>
<dbReference type="Gene3D" id="2.60.40.10">
    <property type="entry name" value="Immunoglobulins"/>
    <property type="match status" value="3"/>
</dbReference>
<evidence type="ECO:0000256" key="3">
    <source>
        <dbReference type="ARBA" id="ARBA00023295"/>
    </source>
</evidence>
<feature type="domain" description="Glycoside hydrolase family 2 immunoglobulin-like beta-sandwich" evidence="5">
    <location>
        <begin position="193"/>
        <end position="294"/>
    </location>
</feature>
<dbReference type="InterPro" id="IPR008979">
    <property type="entry name" value="Galactose-bd-like_sf"/>
</dbReference>
<feature type="signal peptide" evidence="4">
    <location>
        <begin position="1"/>
        <end position="21"/>
    </location>
</feature>
<dbReference type="SUPFAM" id="SSF49785">
    <property type="entry name" value="Galactose-binding domain-like"/>
    <property type="match status" value="1"/>
</dbReference>
<evidence type="ECO:0000259" key="8">
    <source>
        <dbReference type="Pfam" id="PF18565"/>
    </source>
</evidence>
<evidence type="ECO:0000256" key="1">
    <source>
        <dbReference type="ARBA" id="ARBA00007401"/>
    </source>
</evidence>
<dbReference type="GO" id="GO:0004553">
    <property type="term" value="F:hydrolase activity, hydrolyzing O-glycosyl compounds"/>
    <property type="evidence" value="ECO:0007669"/>
    <property type="project" value="InterPro"/>
</dbReference>
<keyword evidence="2" id="KW-0378">Hydrolase</keyword>
<keyword evidence="4" id="KW-0732">Signal</keyword>
<dbReference type="SUPFAM" id="SSF49303">
    <property type="entry name" value="beta-Galactosidase/glucuronidase domain"/>
    <property type="match status" value="1"/>
</dbReference>
<dbReference type="InterPro" id="IPR036156">
    <property type="entry name" value="Beta-gal/glucu_dom_sf"/>
</dbReference>